<feature type="compositionally biased region" description="Basic residues" evidence="1">
    <location>
        <begin position="38"/>
        <end position="50"/>
    </location>
</feature>
<evidence type="ECO:0000313" key="2">
    <source>
        <dbReference type="EMBL" id="CZR69927.1"/>
    </source>
</evidence>
<dbReference type="InterPro" id="IPR021833">
    <property type="entry name" value="DUF3425"/>
</dbReference>
<dbReference type="PANTHER" id="PTHR38116:SF9">
    <property type="entry name" value="BZIP DOMAIN-CONTAINING PROTEIN"/>
    <property type="match status" value="1"/>
</dbReference>
<feature type="region of interest" description="Disordered" evidence="1">
    <location>
        <begin position="1"/>
        <end position="87"/>
    </location>
</feature>
<organism evidence="2 3">
    <name type="scientific">Phialocephala subalpina</name>
    <dbReference type="NCBI Taxonomy" id="576137"/>
    <lineage>
        <taxon>Eukaryota</taxon>
        <taxon>Fungi</taxon>
        <taxon>Dikarya</taxon>
        <taxon>Ascomycota</taxon>
        <taxon>Pezizomycotina</taxon>
        <taxon>Leotiomycetes</taxon>
        <taxon>Helotiales</taxon>
        <taxon>Mollisiaceae</taxon>
        <taxon>Phialocephala</taxon>
        <taxon>Phialocephala fortinii species complex</taxon>
    </lineage>
</organism>
<dbReference type="STRING" id="576137.A0A1L7XY31"/>
<reference evidence="2 3" key="1">
    <citation type="submission" date="2016-03" db="EMBL/GenBank/DDBJ databases">
        <authorList>
            <person name="Ploux O."/>
        </authorList>
    </citation>
    <scope>NUCLEOTIDE SEQUENCE [LARGE SCALE GENOMIC DNA]</scope>
    <source>
        <strain evidence="2 3">UAMH 11012</strain>
    </source>
</reference>
<dbReference type="Pfam" id="PF11905">
    <property type="entry name" value="DUF3425"/>
    <property type="match status" value="1"/>
</dbReference>
<protein>
    <recommendedName>
        <fullName evidence="4">BZIP domain-containing protein</fullName>
    </recommendedName>
</protein>
<keyword evidence="3" id="KW-1185">Reference proteome</keyword>
<feature type="compositionally biased region" description="Polar residues" evidence="1">
    <location>
        <begin position="61"/>
        <end position="83"/>
    </location>
</feature>
<sequence>MGMPRSPKVRTSKEEDDWTSVQDAAARKRIQNRLAQREHRRKYGRKKKSKPQSARDPVDEATSSPTTVEAPSKNSTTSINSEDPSIEVPLDDIDLSLFNDIVNSSPDSSTSPTSSSTSTSTDPITRSIELYNSGKFHKIPSPLTDTHFLVLQTTRTLTAMLYNASLLNIACSEVRGRSIFVVDNAPTPPSLAPVPLQTSFPHWPYVDVIPLPALRNKLLQAHDLIDPRDIWQDLTEGDKVEGNGEGNGDMGIKVWGNQSWDERGWEIGRGFATKWWFLMDEEVLSTTNFWRAARGEEALSVEGLKRRIGMVGAG</sequence>
<dbReference type="AlphaFoldDB" id="A0A1L7XY31"/>
<gene>
    <name evidence="2" type="ORF">PAC_19828</name>
</gene>
<dbReference type="Proteomes" id="UP000184330">
    <property type="component" value="Unassembled WGS sequence"/>
</dbReference>
<dbReference type="CDD" id="cd14688">
    <property type="entry name" value="bZIP_YAP"/>
    <property type="match status" value="1"/>
</dbReference>
<name>A0A1L7XY31_9HELO</name>
<accession>A0A1L7XY31</accession>
<evidence type="ECO:0000313" key="3">
    <source>
        <dbReference type="Proteomes" id="UP000184330"/>
    </source>
</evidence>
<dbReference type="PANTHER" id="PTHR38116">
    <property type="entry name" value="CHROMOSOME 7, WHOLE GENOME SHOTGUN SEQUENCE"/>
    <property type="match status" value="1"/>
</dbReference>
<evidence type="ECO:0000256" key="1">
    <source>
        <dbReference type="SAM" id="MobiDB-lite"/>
    </source>
</evidence>
<evidence type="ECO:0008006" key="4">
    <source>
        <dbReference type="Google" id="ProtNLM"/>
    </source>
</evidence>
<dbReference type="OrthoDB" id="5973539at2759"/>
<feature type="region of interest" description="Disordered" evidence="1">
    <location>
        <begin position="101"/>
        <end position="124"/>
    </location>
</feature>
<proteinExistence type="predicted"/>
<feature type="compositionally biased region" description="Low complexity" evidence="1">
    <location>
        <begin position="104"/>
        <end position="123"/>
    </location>
</feature>
<dbReference type="EMBL" id="FJOG01000084">
    <property type="protein sequence ID" value="CZR69927.1"/>
    <property type="molecule type" value="Genomic_DNA"/>
</dbReference>